<reference evidence="1 2" key="1">
    <citation type="journal article" date="2022" name="Plant J.">
        <title>Chromosome-level genome of Camellia lanceoleosa provides a valuable resource for understanding genome evolution and self-incompatibility.</title>
        <authorList>
            <person name="Gong W."/>
            <person name="Xiao S."/>
            <person name="Wang L."/>
            <person name="Liao Z."/>
            <person name="Chang Y."/>
            <person name="Mo W."/>
            <person name="Hu G."/>
            <person name="Li W."/>
            <person name="Zhao G."/>
            <person name="Zhu H."/>
            <person name="Hu X."/>
            <person name="Ji K."/>
            <person name="Xiang X."/>
            <person name="Song Q."/>
            <person name="Yuan D."/>
            <person name="Jin S."/>
            <person name="Zhang L."/>
        </authorList>
    </citation>
    <scope>NUCLEOTIDE SEQUENCE [LARGE SCALE GENOMIC DNA]</scope>
    <source>
        <strain evidence="1">SQ_2022a</strain>
    </source>
</reference>
<sequence>METETHIILVSFLAFGHMMPFYELFLVLAKADIRVSYVSTLRNIQRLIQLSPELSTLVTFVPIPLPALGSNLLPEGAEATVDVTTDKIHYLKTALDHLKQPFKQFVAEQSSDWIS</sequence>
<accession>A0ACC0ID42</accession>
<evidence type="ECO:0000313" key="1">
    <source>
        <dbReference type="EMBL" id="KAI8023345.1"/>
    </source>
</evidence>
<keyword evidence="2" id="KW-1185">Reference proteome</keyword>
<protein>
    <submittedName>
        <fullName evidence="1">UDP-glycosyltransferase 91A1</fullName>
    </submittedName>
</protein>
<proteinExistence type="predicted"/>
<dbReference type="Proteomes" id="UP001060215">
    <property type="component" value="Chromosome 6"/>
</dbReference>
<organism evidence="1 2">
    <name type="scientific">Camellia lanceoleosa</name>
    <dbReference type="NCBI Taxonomy" id="1840588"/>
    <lineage>
        <taxon>Eukaryota</taxon>
        <taxon>Viridiplantae</taxon>
        <taxon>Streptophyta</taxon>
        <taxon>Embryophyta</taxon>
        <taxon>Tracheophyta</taxon>
        <taxon>Spermatophyta</taxon>
        <taxon>Magnoliopsida</taxon>
        <taxon>eudicotyledons</taxon>
        <taxon>Gunneridae</taxon>
        <taxon>Pentapetalae</taxon>
        <taxon>asterids</taxon>
        <taxon>Ericales</taxon>
        <taxon>Theaceae</taxon>
        <taxon>Camellia</taxon>
    </lineage>
</organism>
<comment type="caution">
    <text evidence="1">The sequence shown here is derived from an EMBL/GenBank/DDBJ whole genome shotgun (WGS) entry which is preliminary data.</text>
</comment>
<evidence type="ECO:0000313" key="2">
    <source>
        <dbReference type="Proteomes" id="UP001060215"/>
    </source>
</evidence>
<name>A0ACC0ID42_9ERIC</name>
<gene>
    <name evidence="1" type="ORF">LOK49_LG03G02204</name>
</gene>
<dbReference type="EMBL" id="CM045763">
    <property type="protein sequence ID" value="KAI8023345.1"/>
    <property type="molecule type" value="Genomic_DNA"/>
</dbReference>